<evidence type="ECO:0000256" key="1">
    <source>
        <dbReference type="SAM" id="MobiDB-lite"/>
    </source>
</evidence>
<feature type="region of interest" description="Disordered" evidence="1">
    <location>
        <begin position="82"/>
        <end position="102"/>
    </location>
</feature>
<feature type="compositionally biased region" description="Polar residues" evidence="1">
    <location>
        <begin position="92"/>
        <end position="102"/>
    </location>
</feature>
<proteinExistence type="predicted"/>
<dbReference type="Proteomes" id="UP000307440">
    <property type="component" value="Unassembled WGS sequence"/>
</dbReference>
<keyword evidence="3" id="KW-1185">Reference proteome</keyword>
<evidence type="ECO:0000313" key="2">
    <source>
        <dbReference type="EMBL" id="TFK20407.1"/>
    </source>
</evidence>
<organism evidence="2 3">
    <name type="scientific">Coprinopsis marcescibilis</name>
    <name type="common">Agaric fungus</name>
    <name type="synonym">Psathyrella marcescibilis</name>
    <dbReference type="NCBI Taxonomy" id="230819"/>
    <lineage>
        <taxon>Eukaryota</taxon>
        <taxon>Fungi</taxon>
        <taxon>Dikarya</taxon>
        <taxon>Basidiomycota</taxon>
        <taxon>Agaricomycotina</taxon>
        <taxon>Agaricomycetes</taxon>
        <taxon>Agaricomycetidae</taxon>
        <taxon>Agaricales</taxon>
        <taxon>Agaricineae</taxon>
        <taxon>Psathyrellaceae</taxon>
        <taxon>Coprinopsis</taxon>
    </lineage>
</organism>
<gene>
    <name evidence="2" type="ORF">FA15DRAFT_127732</name>
</gene>
<protein>
    <submittedName>
        <fullName evidence="2">Uncharacterized protein</fullName>
    </submittedName>
</protein>
<dbReference type="AlphaFoldDB" id="A0A5C3KKE9"/>
<reference evidence="2 3" key="1">
    <citation type="journal article" date="2019" name="Nat. Ecol. Evol.">
        <title>Megaphylogeny resolves global patterns of mushroom evolution.</title>
        <authorList>
            <person name="Varga T."/>
            <person name="Krizsan K."/>
            <person name="Foldi C."/>
            <person name="Dima B."/>
            <person name="Sanchez-Garcia M."/>
            <person name="Sanchez-Ramirez S."/>
            <person name="Szollosi G.J."/>
            <person name="Szarkandi J.G."/>
            <person name="Papp V."/>
            <person name="Albert L."/>
            <person name="Andreopoulos W."/>
            <person name="Angelini C."/>
            <person name="Antonin V."/>
            <person name="Barry K.W."/>
            <person name="Bougher N.L."/>
            <person name="Buchanan P."/>
            <person name="Buyck B."/>
            <person name="Bense V."/>
            <person name="Catcheside P."/>
            <person name="Chovatia M."/>
            <person name="Cooper J."/>
            <person name="Damon W."/>
            <person name="Desjardin D."/>
            <person name="Finy P."/>
            <person name="Geml J."/>
            <person name="Haridas S."/>
            <person name="Hughes K."/>
            <person name="Justo A."/>
            <person name="Karasinski D."/>
            <person name="Kautmanova I."/>
            <person name="Kiss B."/>
            <person name="Kocsube S."/>
            <person name="Kotiranta H."/>
            <person name="LaButti K.M."/>
            <person name="Lechner B.E."/>
            <person name="Liimatainen K."/>
            <person name="Lipzen A."/>
            <person name="Lukacs Z."/>
            <person name="Mihaltcheva S."/>
            <person name="Morgado L.N."/>
            <person name="Niskanen T."/>
            <person name="Noordeloos M.E."/>
            <person name="Ohm R.A."/>
            <person name="Ortiz-Santana B."/>
            <person name="Ovrebo C."/>
            <person name="Racz N."/>
            <person name="Riley R."/>
            <person name="Savchenko A."/>
            <person name="Shiryaev A."/>
            <person name="Soop K."/>
            <person name="Spirin V."/>
            <person name="Szebenyi C."/>
            <person name="Tomsovsky M."/>
            <person name="Tulloss R.E."/>
            <person name="Uehling J."/>
            <person name="Grigoriev I.V."/>
            <person name="Vagvolgyi C."/>
            <person name="Papp T."/>
            <person name="Martin F.M."/>
            <person name="Miettinen O."/>
            <person name="Hibbett D.S."/>
            <person name="Nagy L.G."/>
        </authorList>
    </citation>
    <scope>NUCLEOTIDE SEQUENCE [LARGE SCALE GENOMIC DNA]</scope>
    <source>
        <strain evidence="2 3">CBS 121175</strain>
    </source>
</reference>
<dbReference type="EMBL" id="ML210301">
    <property type="protein sequence ID" value="TFK20407.1"/>
    <property type="molecule type" value="Genomic_DNA"/>
</dbReference>
<accession>A0A5C3KKE9</accession>
<name>A0A5C3KKE9_COPMA</name>
<evidence type="ECO:0000313" key="3">
    <source>
        <dbReference type="Proteomes" id="UP000307440"/>
    </source>
</evidence>
<sequence>MLWKWQRSMVYRRCRRPRTIATVVSPRRVCAISLVHRPTALTPSSIGIMILNALASWYTVNSRLNVERSASCLRWRVQVSPDSASGAHQGPCFSQNGFLRTG</sequence>